<evidence type="ECO:0000313" key="2">
    <source>
        <dbReference type="Proteomes" id="UP000635565"/>
    </source>
</evidence>
<reference evidence="1 2" key="1">
    <citation type="journal article" date="2021" name="Int. J. Syst. Evol. Microbiol.">
        <title>Reticulibacter mediterranei gen. nov., sp. nov., within the new family Reticulibacteraceae fam. nov., and Ktedonospora formicarum gen. nov., sp. nov., Ktedonobacter robiniae sp. nov., Dictyobacter formicarum sp. nov. and Dictyobacter arantiisoli sp. nov., belonging to the class Ktedonobacteria.</title>
        <authorList>
            <person name="Yabe S."/>
            <person name="Zheng Y."/>
            <person name="Wang C.M."/>
            <person name="Sakai Y."/>
            <person name="Abe K."/>
            <person name="Yokota A."/>
            <person name="Donadio S."/>
            <person name="Cavaletti L."/>
            <person name="Monciardini P."/>
        </authorList>
    </citation>
    <scope>NUCLEOTIDE SEQUENCE [LARGE SCALE GENOMIC DNA]</scope>
    <source>
        <strain evidence="1 2">SOSP1-9</strain>
    </source>
</reference>
<dbReference type="PROSITE" id="PS51257">
    <property type="entry name" value="PROKAR_LIPOPROTEIN"/>
    <property type="match status" value="1"/>
</dbReference>
<evidence type="ECO:0000313" key="1">
    <source>
        <dbReference type="EMBL" id="GHO85752.1"/>
    </source>
</evidence>
<organism evidence="1 2">
    <name type="scientific">Dictyobacter formicarum</name>
    <dbReference type="NCBI Taxonomy" id="2778368"/>
    <lineage>
        <taxon>Bacteria</taxon>
        <taxon>Bacillati</taxon>
        <taxon>Chloroflexota</taxon>
        <taxon>Ktedonobacteria</taxon>
        <taxon>Ktedonobacterales</taxon>
        <taxon>Dictyobacteraceae</taxon>
        <taxon>Dictyobacter</taxon>
    </lineage>
</organism>
<proteinExistence type="predicted"/>
<gene>
    <name evidence="1" type="ORF">KSZ_37580</name>
</gene>
<dbReference type="Proteomes" id="UP000635565">
    <property type="component" value="Unassembled WGS sequence"/>
</dbReference>
<sequence>MSSRHNRSWPYNGSRNGGNRTGLAQGITMPFLAACACLPTVSLNSLCFER</sequence>
<comment type="caution">
    <text evidence="1">The sequence shown here is derived from an EMBL/GenBank/DDBJ whole genome shotgun (WGS) entry which is preliminary data.</text>
</comment>
<protein>
    <submittedName>
        <fullName evidence="1">Uncharacterized protein</fullName>
    </submittedName>
</protein>
<dbReference type="RefSeq" id="WP_201363395.1">
    <property type="nucleotide sequence ID" value="NZ_BNJJ01000010.1"/>
</dbReference>
<accession>A0ABQ3VHV3</accession>
<dbReference type="EMBL" id="BNJJ01000010">
    <property type="protein sequence ID" value="GHO85752.1"/>
    <property type="molecule type" value="Genomic_DNA"/>
</dbReference>
<name>A0ABQ3VHV3_9CHLR</name>
<keyword evidence="2" id="KW-1185">Reference proteome</keyword>